<sequence length="268" mass="29820">MSHNECKDSVQPNAMSKTKAELSGGDVVTEKLEDPKPEVKKGGSVTTATDEFNFWGSGFDSDFEVNPLPEMCASPKIDPASVLLSKRKRARSLNEAAYDAFISRKKKAEQGSSTNVSYHPRGELDHHNSTENSNQGCEKHAEIVDSKEPRHIDGEDGHAELQRSSVSLEKSPWEIPDEDILSLIALEEKMQSTPSTQSRFCYNFSSTLIEKEVFKDIIDRIPFDAPSPRVVQIKKNWIDHKTFGLSMRVFGKVSKYAIDIMGQALTAG</sequence>
<name>A0A9W7XDC9_9POAL</name>
<accession>A0A9W7XDC9</accession>
<protein>
    <submittedName>
        <fullName evidence="2">Uncharacterized protein</fullName>
    </submittedName>
</protein>
<dbReference type="Proteomes" id="UP001164776">
    <property type="component" value="Unassembled WGS sequence"/>
</dbReference>
<reference evidence="2 3" key="1">
    <citation type="submission" date="2022-10" db="EMBL/GenBank/DDBJ databases">
        <title>WGS assembly of Paspalum vaginatum 540-79.</title>
        <authorList>
            <person name="Sun G."/>
            <person name="Wase N."/>
            <person name="Shu S."/>
            <person name="Jenkins J."/>
            <person name="Zhou B."/>
            <person name="Torres-Rodriguez J."/>
            <person name="Chen C."/>
            <person name="Sandor L."/>
            <person name="Plott C."/>
            <person name="Yoshinga Y."/>
            <person name="Daum C."/>
            <person name="Qi P."/>
            <person name="Barry K."/>
            <person name="Lipzen A."/>
            <person name="Berry L."/>
            <person name="Pedersen C."/>
            <person name="Gottilla T."/>
            <person name="Foltz A."/>
            <person name="Yu H."/>
            <person name="O'Malley R."/>
            <person name="Zhang C."/>
            <person name="Devos K."/>
            <person name="Sigmon B."/>
            <person name="Yu B."/>
            <person name="Obata T."/>
            <person name="Schmutz J."/>
            <person name="Schnable J."/>
        </authorList>
    </citation>
    <scope>NUCLEOTIDE SEQUENCE [LARGE SCALE GENOMIC DNA]</scope>
    <source>
        <strain evidence="3">cv. 540-79</strain>
    </source>
</reference>
<evidence type="ECO:0000313" key="3">
    <source>
        <dbReference type="Proteomes" id="UP001164776"/>
    </source>
</evidence>
<evidence type="ECO:0000313" key="2">
    <source>
        <dbReference type="EMBL" id="KAJ1256229.1"/>
    </source>
</evidence>
<feature type="compositionally biased region" description="Basic and acidic residues" evidence="1">
    <location>
        <begin position="28"/>
        <end position="41"/>
    </location>
</feature>
<gene>
    <name evidence="2" type="ORF">BS78_K060600</name>
</gene>
<feature type="region of interest" description="Disordered" evidence="1">
    <location>
        <begin position="109"/>
        <end position="168"/>
    </location>
</feature>
<evidence type="ECO:0000256" key="1">
    <source>
        <dbReference type="SAM" id="MobiDB-lite"/>
    </source>
</evidence>
<feature type="compositionally biased region" description="Basic and acidic residues" evidence="1">
    <location>
        <begin position="137"/>
        <end position="161"/>
    </location>
</feature>
<comment type="caution">
    <text evidence="2">The sequence shown here is derived from an EMBL/GenBank/DDBJ whole genome shotgun (WGS) entry which is preliminary data.</text>
</comment>
<feature type="region of interest" description="Disordered" evidence="1">
    <location>
        <begin position="1"/>
        <end position="51"/>
    </location>
</feature>
<dbReference type="EMBL" id="MU629537">
    <property type="protein sequence ID" value="KAJ1256229.1"/>
    <property type="molecule type" value="Genomic_DNA"/>
</dbReference>
<feature type="compositionally biased region" description="Basic and acidic residues" evidence="1">
    <location>
        <begin position="120"/>
        <end position="129"/>
    </location>
</feature>
<dbReference type="AlphaFoldDB" id="A0A9W7XDC9"/>
<organism evidence="2 3">
    <name type="scientific">Paspalum vaginatum</name>
    <name type="common">seashore paspalum</name>
    <dbReference type="NCBI Taxonomy" id="158149"/>
    <lineage>
        <taxon>Eukaryota</taxon>
        <taxon>Viridiplantae</taxon>
        <taxon>Streptophyta</taxon>
        <taxon>Embryophyta</taxon>
        <taxon>Tracheophyta</taxon>
        <taxon>Spermatophyta</taxon>
        <taxon>Magnoliopsida</taxon>
        <taxon>Liliopsida</taxon>
        <taxon>Poales</taxon>
        <taxon>Poaceae</taxon>
        <taxon>PACMAD clade</taxon>
        <taxon>Panicoideae</taxon>
        <taxon>Andropogonodae</taxon>
        <taxon>Paspaleae</taxon>
        <taxon>Paspalinae</taxon>
        <taxon>Paspalum</taxon>
    </lineage>
</organism>
<proteinExistence type="predicted"/>
<keyword evidence="3" id="KW-1185">Reference proteome</keyword>